<evidence type="ECO:0000313" key="2">
    <source>
        <dbReference type="EMBL" id="KAE8327373.1"/>
    </source>
</evidence>
<gene>
    <name evidence="2" type="ORF">BDV39DRAFT_79956</name>
</gene>
<organism evidence="2 3">
    <name type="scientific">Aspergillus sergii</name>
    <dbReference type="NCBI Taxonomy" id="1034303"/>
    <lineage>
        <taxon>Eukaryota</taxon>
        <taxon>Fungi</taxon>
        <taxon>Dikarya</taxon>
        <taxon>Ascomycota</taxon>
        <taxon>Pezizomycotina</taxon>
        <taxon>Eurotiomycetes</taxon>
        <taxon>Eurotiomycetidae</taxon>
        <taxon>Eurotiales</taxon>
        <taxon>Aspergillaceae</taxon>
        <taxon>Aspergillus</taxon>
        <taxon>Aspergillus subgen. Circumdati</taxon>
    </lineage>
</organism>
<name>A0A5N6X3F9_9EURO</name>
<reference evidence="3" key="1">
    <citation type="submission" date="2019-04" db="EMBL/GenBank/DDBJ databases">
        <title>Friends and foes A comparative genomics studyof 23 Aspergillus species from section Flavi.</title>
        <authorList>
            <consortium name="DOE Joint Genome Institute"/>
            <person name="Kjaerbolling I."/>
            <person name="Vesth T."/>
            <person name="Frisvad J.C."/>
            <person name="Nybo J.L."/>
            <person name="Theobald S."/>
            <person name="Kildgaard S."/>
            <person name="Isbrandt T."/>
            <person name="Kuo A."/>
            <person name="Sato A."/>
            <person name="Lyhne E.K."/>
            <person name="Kogle M.E."/>
            <person name="Wiebenga A."/>
            <person name="Kun R.S."/>
            <person name="Lubbers R.J."/>
            <person name="Makela M.R."/>
            <person name="Barry K."/>
            <person name="Chovatia M."/>
            <person name="Clum A."/>
            <person name="Daum C."/>
            <person name="Haridas S."/>
            <person name="He G."/>
            <person name="LaButti K."/>
            <person name="Lipzen A."/>
            <person name="Mondo S."/>
            <person name="Riley R."/>
            <person name="Salamov A."/>
            <person name="Simmons B.A."/>
            <person name="Magnuson J.K."/>
            <person name="Henrissat B."/>
            <person name="Mortensen U.H."/>
            <person name="Larsen T.O."/>
            <person name="Devries R.P."/>
            <person name="Grigoriev I.V."/>
            <person name="Machida M."/>
            <person name="Baker S.E."/>
            <person name="Andersen M.R."/>
        </authorList>
    </citation>
    <scope>NUCLEOTIDE SEQUENCE [LARGE SCALE GENOMIC DNA]</scope>
    <source>
        <strain evidence="3">CBS 130017</strain>
    </source>
</reference>
<dbReference type="EMBL" id="ML741792">
    <property type="protein sequence ID" value="KAE8327373.1"/>
    <property type="molecule type" value="Genomic_DNA"/>
</dbReference>
<feature type="compositionally biased region" description="Basic and acidic residues" evidence="1">
    <location>
        <begin position="82"/>
        <end position="96"/>
    </location>
</feature>
<protein>
    <submittedName>
        <fullName evidence="2">Uncharacterized protein</fullName>
    </submittedName>
</protein>
<proteinExistence type="predicted"/>
<feature type="region of interest" description="Disordered" evidence="1">
    <location>
        <begin position="82"/>
        <end position="103"/>
    </location>
</feature>
<evidence type="ECO:0000313" key="3">
    <source>
        <dbReference type="Proteomes" id="UP000325945"/>
    </source>
</evidence>
<evidence type="ECO:0000256" key="1">
    <source>
        <dbReference type="SAM" id="MobiDB-lite"/>
    </source>
</evidence>
<keyword evidence="3" id="KW-1185">Reference proteome</keyword>
<accession>A0A5N6X3F9</accession>
<dbReference type="AlphaFoldDB" id="A0A5N6X3F9"/>
<sequence>MQLVCSGAAGAGSNAYDSAYCIRTIGDGASCAASPRDWNQSCRYYSWFETTKSMIQEGPSNLTPGRHIVPPRICGDFLFESERGKGKKGEGKERAHTIHNSRT</sequence>
<dbReference type="Proteomes" id="UP000325945">
    <property type="component" value="Unassembled WGS sequence"/>
</dbReference>